<organism evidence="1">
    <name type="scientific">marine sediment metagenome</name>
    <dbReference type="NCBI Taxonomy" id="412755"/>
    <lineage>
        <taxon>unclassified sequences</taxon>
        <taxon>metagenomes</taxon>
        <taxon>ecological metagenomes</taxon>
    </lineage>
</organism>
<sequence length="121" mass="13312">MFVPAGGMPLPQGVASPNIPETILVNGQPIDYAAKDLLPGHMRDGMRLYIENRIPPGSFLMAVLSNDLMDACCRADDINRHRLFDFCMWLYNHAPPACFGSRENVAAWLRPDAVKAEGQAA</sequence>
<reference evidence="1" key="1">
    <citation type="journal article" date="2015" name="Nature">
        <title>Complex archaea that bridge the gap between prokaryotes and eukaryotes.</title>
        <authorList>
            <person name="Spang A."/>
            <person name="Saw J.H."/>
            <person name="Jorgensen S.L."/>
            <person name="Zaremba-Niedzwiedzka K."/>
            <person name="Martijn J."/>
            <person name="Lind A.E."/>
            <person name="van Eijk R."/>
            <person name="Schleper C."/>
            <person name="Guy L."/>
            <person name="Ettema T.J."/>
        </authorList>
    </citation>
    <scope>NUCLEOTIDE SEQUENCE</scope>
</reference>
<dbReference type="AlphaFoldDB" id="A0A0F9HNJ6"/>
<gene>
    <name evidence="1" type="ORF">LCGC14_1760650</name>
</gene>
<comment type="caution">
    <text evidence="1">The sequence shown here is derived from an EMBL/GenBank/DDBJ whole genome shotgun (WGS) entry which is preliminary data.</text>
</comment>
<evidence type="ECO:0000313" key="1">
    <source>
        <dbReference type="EMBL" id="KKM04797.1"/>
    </source>
</evidence>
<name>A0A0F9HNJ6_9ZZZZ</name>
<protein>
    <submittedName>
        <fullName evidence="1">Uncharacterized protein</fullName>
    </submittedName>
</protein>
<dbReference type="EMBL" id="LAZR01016377">
    <property type="protein sequence ID" value="KKM04797.1"/>
    <property type="molecule type" value="Genomic_DNA"/>
</dbReference>
<proteinExistence type="predicted"/>
<accession>A0A0F9HNJ6</accession>